<dbReference type="EMBL" id="QWEH01000013">
    <property type="protein sequence ID" value="RHW30468.1"/>
    <property type="molecule type" value="Genomic_DNA"/>
</dbReference>
<dbReference type="GO" id="GO:0009847">
    <property type="term" value="P:spore germination"/>
    <property type="evidence" value="ECO:0007669"/>
    <property type="project" value="InterPro"/>
</dbReference>
<accession>A0A417YCX2</accession>
<keyword evidence="5" id="KW-0472">Membrane</keyword>
<evidence type="ECO:0000256" key="1">
    <source>
        <dbReference type="ARBA" id="ARBA00004635"/>
    </source>
</evidence>
<comment type="caution">
    <text evidence="10">The sequence shown here is derived from an EMBL/GenBank/DDBJ whole genome shotgun (WGS) entry which is preliminary data.</text>
</comment>
<name>A0A417YCX2_9BACI</name>
<dbReference type="InterPro" id="IPR038501">
    <property type="entry name" value="Spore_GerAC_C_sf"/>
</dbReference>
<dbReference type="AlphaFoldDB" id="A0A417YCX2"/>
<keyword evidence="6" id="KW-0564">Palmitate</keyword>
<evidence type="ECO:0000256" key="7">
    <source>
        <dbReference type="ARBA" id="ARBA00023288"/>
    </source>
</evidence>
<comment type="subcellular location">
    <subcellularLocation>
        <location evidence="1">Membrane</location>
        <topology evidence="1">Lipid-anchor</topology>
    </subcellularLocation>
</comment>
<dbReference type="GO" id="GO:0016020">
    <property type="term" value="C:membrane"/>
    <property type="evidence" value="ECO:0007669"/>
    <property type="project" value="UniProtKB-SubCell"/>
</dbReference>
<dbReference type="InterPro" id="IPR008844">
    <property type="entry name" value="Spore_GerAC-like"/>
</dbReference>
<feature type="domain" description="Spore germination protein N-terminal" evidence="9">
    <location>
        <begin position="45"/>
        <end position="221"/>
    </location>
</feature>
<evidence type="ECO:0000256" key="4">
    <source>
        <dbReference type="ARBA" id="ARBA00022729"/>
    </source>
</evidence>
<dbReference type="NCBIfam" id="TIGR02887">
    <property type="entry name" value="spore_ger_x_C"/>
    <property type="match status" value="1"/>
</dbReference>
<dbReference type="Pfam" id="PF05504">
    <property type="entry name" value="Spore_GerAC"/>
    <property type="match status" value="1"/>
</dbReference>
<organism evidence="10 11">
    <name type="scientific">Oceanobacillus profundus</name>
    <dbReference type="NCBI Taxonomy" id="372463"/>
    <lineage>
        <taxon>Bacteria</taxon>
        <taxon>Bacillati</taxon>
        <taxon>Bacillota</taxon>
        <taxon>Bacilli</taxon>
        <taxon>Bacillales</taxon>
        <taxon>Bacillaceae</taxon>
        <taxon>Oceanobacillus</taxon>
    </lineage>
</organism>
<evidence type="ECO:0000256" key="2">
    <source>
        <dbReference type="ARBA" id="ARBA00007886"/>
    </source>
</evidence>
<evidence type="ECO:0000256" key="6">
    <source>
        <dbReference type="ARBA" id="ARBA00023139"/>
    </source>
</evidence>
<evidence type="ECO:0000313" key="10">
    <source>
        <dbReference type="EMBL" id="RHW30468.1"/>
    </source>
</evidence>
<reference evidence="10 11" key="1">
    <citation type="journal article" date="2007" name="Int. J. Syst. Evol. Microbiol.">
        <title>Oceanobacillus profundus sp. nov., isolated from a deep-sea sediment core.</title>
        <authorList>
            <person name="Kim Y.G."/>
            <person name="Choi D.H."/>
            <person name="Hyun S."/>
            <person name="Cho B.C."/>
        </authorList>
    </citation>
    <scope>NUCLEOTIDE SEQUENCE [LARGE SCALE GENOMIC DNA]</scope>
    <source>
        <strain evidence="10 11">DSM 18246</strain>
    </source>
</reference>
<dbReference type="PANTHER" id="PTHR35789:SF1">
    <property type="entry name" value="SPORE GERMINATION PROTEIN B3"/>
    <property type="match status" value="1"/>
</dbReference>
<protein>
    <submittedName>
        <fullName evidence="10">Ger(X)C family spore germination protein</fullName>
    </submittedName>
</protein>
<evidence type="ECO:0000256" key="5">
    <source>
        <dbReference type="ARBA" id="ARBA00023136"/>
    </source>
</evidence>
<evidence type="ECO:0000259" key="8">
    <source>
        <dbReference type="Pfam" id="PF05504"/>
    </source>
</evidence>
<gene>
    <name evidence="10" type="ORF">D1B32_16670</name>
</gene>
<keyword evidence="11" id="KW-1185">Reference proteome</keyword>
<evidence type="ECO:0000259" key="9">
    <source>
        <dbReference type="Pfam" id="PF25198"/>
    </source>
</evidence>
<dbReference type="Gene3D" id="3.30.300.210">
    <property type="entry name" value="Nutrient germinant receptor protein C, domain 3"/>
    <property type="match status" value="1"/>
</dbReference>
<dbReference type="Pfam" id="PF25198">
    <property type="entry name" value="Spore_GerAC_N"/>
    <property type="match status" value="1"/>
</dbReference>
<feature type="domain" description="Spore germination GerAC-like C-terminal" evidence="8">
    <location>
        <begin position="247"/>
        <end position="395"/>
    </location>
</feature>
<comment type="similarity">
    <text evidence="2">Belongs to the GerABKC lipoprotein family.</text>
</comment>
<dbReference type="InterPro" id="IPR046953">
    <property type="entry name" value="Spore_GerAC-like_C"/>
</dbReference>
<dbReference type="Proteomes" id="UP000285456">
    <property type="component" value="Unassembled WGS sequence"/>
</dbReference>
<keyword evidence="3" id="KW-0309">Germination</keyword>
<keyword evidence="7" id="KW-0449">Lipoprotein</keyword>
<sequence length="399" mass="45491">MYSKMNVLKFSKQRTMIGRRTNKLKVCHALSLGIILLLLLSGCWDEKEIGEVNFATAIGIDFVDENYVLYVQMMDFSNVAKQEGAKQSADAPLFVGQSSGKTFNEAMNNLYKTAQAPINWGQVGSIIYSESVLEQGIKKVDQAIRRNGEFRYTPWVYGTKESIEKIFGVSGFFHLPPIYTILFQPEQIYNVYSYIKPLRMHRFISTYNEPGGTALLPSISIDTHAWQEIAAKEDQKETLRINGSFPIDQGKLTEWMSYEELIGLRWMDAKVKNTPVDIIVDGEHIGVVQITSPKATIKQVNDGEEAMFQFQLKMRGHVADLEEKMSSEQIEKIISQQVKDDIMQTFQASVDKDIDVYNLKHWLFRNGMTLEEVNNYQLSMDSLNEISVTVHVESKGVYD</sequence>
<dbReference type="InterPro" id="IPR057336">
    <property type="entry name" value="GerAC_N"/>
</dbReference>
<dbReference type="PANTHER" id="PTHR35789">
    <property type="entry name" value="SPORE GERMINATION PROTEIN B3"/>
    <property type="match status" value="1"/>
</dbReference>
<proteinExistence type="inferred from homology"/>
<keyword evidence="4" id="KW-0732">Signal</keyword>
<evidence type="ECO:0000313" key="11">
    <source>
        <dbReference type="Proteomes" id="UP000285456"/>
    </source>
</evidence>
<evidence type="ECO:0000256" key="3">
    <source>
        <dbReference type="ARBA" id="ARBA00022544"/>
    </source>
</evidence>